<dbReference type="WBParaSite" id="nRc.2.0.1.t09320-RA">
    <property type="protein sequence ID" value="nRc.2.0.1.t09320-RA"/>
    <property type="gene ID" value="nRc.2.0.1.g09320"/>
</dbReference>
<sequence>MKIPGNWIESNVAATPPTAADHDTADDDIVGNEYYAVHNERRVEGECVSDDGFVVAVDVHTDCEIQEILPLTGALMVTTGTKLNVKRMEAGPVTENDPNFVPACDT</sequence>
<evidence type="ECO:0000313" key="2">
    <source>
        <dbReference type="Proteomes" id="UP000887565"/>
    </source>
</evidence>
<feature type="region of interest" description="Disordered" evidence="1">
    <location>
        <begin position="1"/>
        <end position="27"/>
    </location>
</feature>
<name>A0A915I633_ROMCU</name>
<protein>
    <submittedName>
        <fullName evidence="3">Uncharacterized protein</fullName>
    </submittedName>
</protein>
<evidence type="ECO:0000313" key="3">
    <source>
        <dbReference type="WBParaSite" id="nRc.2.0.1.t09320-RA"/>
    </source>
</evidence>
<dbReference type="Proteomes" id="UP000887565">
    <property type="component" value="Unplaced"/>
</dbReference>
<evidence type="ECO:0000256" key="1">
    <source>
        <dbReference type="SAM" id="MobiDB-lite"/>
    </source>
</evidence>
<keyword evidence="2" id="KW-1185">Reference proteome</keyword>
<accession>A0A915I633</accession>
<dbReference type="AlphaFoldDB" id="A0A915I633"/>
<proteinExistence type="predicted"/>
<reference evidence="3" key="1">
    <citation type="submission" date="2022-11" db="UniProtKB">
        <authorList>
            <consortium name="WormBaseParasite"/>
        </authorList>
    </citation>
    <scope>IDENTIFICATION</scope>
</reference>
<organism evidence="2 3">
    <name type="scientific">Romanomermis culicivorax</name>
    <name type="common">Nematode worm</name>
    <dbReference type="NCBI Taxonomy" id="13658"/>
    <lineage>
        <taxon>Eukaryota</taxon>
        <taxon>Metazoa</taxon>
        <taxon>Ecdysozoa</taxon>
        <taxon>Nematoda</taxon>
        <taxon>Enoplea</taxon>
        <taxon>Dorylaimia</taxon>
        <taxon>Mermithida</taxon>
        <taxon>Mermithoidea</taxon>
        <taxon>Mermithidae</taxon>
        <taxon>Romanomermis</taxon>
    </lineage>
</organism>